<gene>
    <name evidence="1" type="ORF">FC881_15840</name>
</gene>
<accession>A0A6G4EUH6</accession>
<comment type="caution">
    <text evidence="1">The sequence shown here is derived from an EMBL/GenBank/DDBJ whole genome shotgun (WGS) entry which is preliminary data.</text>
</comment>
<dbReference type="AlphaFoldDB" id="A0A6G4EUH6"/>
<dbReference type="EMBL" id="SWQG01000044">
    <property type="protein sequence ID" value="NFJ02713.1"/>
    <property type="molecule type" value="Genomic_DNA"/>
</dbReference>
<protein>
    <submittedName>
        <fullName evidence="1">Uncharacterized protein</fullName>
    </submittedName>
</protein>
<proteinExistence type="predicted"/>
<name>A0A6G4EUH6_CLOBO</name>
<organism evidence="1">
    <name type="scientific">Clostridium botulinum</name>
    <dbReference type="NCBI Taxonomy" id="1491"/>
    <lineage>
        <taxon>Bacteria</taxon>
        <taxon>Bacillati</taxon>
        <taxon>Bacillota</taxon>
        <taxon>Clostridia</taxon>
        <taxon>Eubacteriales</taxon>
        <taxon>Clostridiaceae</taxon>
        <taxon>Clostridium</taxon>
    </lineage>
</organism>
<evidence type="ECO:0000313" key="1">
    <source>
        <dbReference type="EMBL" id="NFJ02713.1"/>
    </source>
</evidence>
<sequence length="56" mass="6326">MCKFPNSYYNLFSPFYPMTTRSNAPIALCESDSHQIKDLDSLLFFKVGVKSGYVPG</sequence>
<reference evidence="1" key="1">
    <citation type="submission" date="2019-04" db="EMBL/GenBank/DDBJ databases">
        <title>Genome sequencing of Clostridium botulinum Groups I-IV and Clostridium butyricum.</title>
        <authorList>
            <person name="Brunt J."/>
            <person name="Van Vliet A.H.M."/>
            <person name="Stringer S.C."/>
            <person name="Carter A.T."/>
            <person name="Peck M.W."/>
        </authorList>
    </citation>
    <scope>NUCLEOTIDE SEQUENCE</scope>
    <source>
        <strain evidence="1">NCTC 7273</strain>
    </source>
</reference>